<dbReference type="GO" id="GO:0005509">
    <property type="term" value="F:calcium ion binding"/>
    <property type="evidence" value="ECO:0007669"/>
    <property type="project" value="InterPro"/>
</dbReference>
<accession>A0AAN8IGA7</accession>
<protein>
    <submittedName>
        <fullName evidence="2">EF-hand domain-containing protein</fullName>
    </submittedName>
</protein>
<keyword evidence="3" id="KW-1185">Reference proteome</keyword>
<dbReference type="AlphaFoldDB" id="A0AAN8IGA7"/>
<gene>
    <name evidence="2" type="ORF">GCK32_011246</name>
</gene>
<feature type="domain" description="EF-hand" evidence="1">
    <location>
        <begin position="48"/>
        <end position="83"/>
    </location>
</feature>
<dbReference type="GO" id="GO:0019888">
    <property type="term" value="F:protein phosphatase regulator activity"/>
    <property type="evidence" value="ECO:0007669"/>
    <property type="project" value="TreeGrafter"/>
</dbReference>
<sequence>MVRPMHQDGAITDLVLNRILSRAVRTARKDTMSLIDFTNSLLAEENKTHPTSLEYWFRVLDEDGDGQIPVYEMEQFHQPVIAKLTEECIDSMSFKDVTCQMFDMICPVNAEGDGKLVLDQIRQIMEAEKMAKASKGYDNVDFDLDDVGDDKPAPK</sequence>
<dbReference type="Gene3D" id="1.10.238.10">
    <property type="entry name" value="EF-hand"/>
    <property type="match status" value="1"/>
</dbReference>
<dbReference type="GO" id="GO:0000159">
    <property type="term" value="C:protein phosphatase type 2A complex"/>
    <property type="evidence" value="ECO:0007669"/>
    <property type="project" value="TreeGrafter"/>
</dbReference>
<dbReference type="Proteomes" id="UP001331761">
    <property type="component" value="Unassembled WGS sequence"/>
</dbReference>
<organism evidence="2 3">
    <name type="scientific">Trichostrongylus colubriformis</name>
    <name type="common">Black scour worm</name>
    <dbReference type="NCBI Taxonomy" id="6319"/>
    <lineage>
        <taxon>Eukaryota</taxon>
        <taxon>Metazoa</taxon>
        <taxon>Ecdysozoa</taxon>
        <taxon>Nematoda</taxon>
        <taxon>Chromadorea</taxon>
        <taxon>Rhabditida</taxon>
        <taxon>Rhabditina</taxon>
        <taxon>Rhabditomorpha</taxon>
        <taxon>Strongyloidea</taxon>
        <taxon>Trichostrongylidae</taxon>
        <taxon>Trichostrongylus</taxon>
    </lineage>
</organism>
<dbReference type="PANTHER" id="PTHR14095">
    <property type="entry name" value="PHOSPHATASE 2A REGULATORY SUBUNIT-RELATED"/>
    <property type="match status" value="1"/>
</dbReference>
<evidence type="ECO:0000313" key="2">
    <source>
        <dbReference type="EMBL" id="KAK5972436.1"/>
    </source>
</evidence>
<evidence type="ECO:0000313" key="3">
    <source>
        <dbReference type="Proteomes" id="UP001331761"/>
    </source>
</evidence>
<dbReference type="InterPro" id="IPR002048">
    <property type="entry name" value="EF_hand_dom"/>
</dbReference>
<reference evidence="2 3" key="1">
    <citation type="submission" date="2019-10" db="EMBL/GenBank/DDBJ databases">
        <title>Assembly and Annotation for the nematode Trichostrongylus colubriformis.</title>
        <authorList>
            <person name="Martin J."/>
        </authorList>
    </citation>
    <scope>NUCLEOTIDE SEQUENCE [LARGE SCALE GENOMIC DNA]</scope>
    <source>
        <strain evidence="2">G859</strain>
        <tissue evidence="2">Whole worm</tissue>
    </source>
</reference>
<evidence type="ECO:0000259" key="1">
    <source>
        <dbReference type="PROSITE" id="PS50222"/>
    </source>
</evidence>
<name>A0AAN8IGA7_TRICO</name>
<dbReference type="PROSITE" id="PS50222">
    <property type="entry name" value="EF_HAND_2"/>
    <property type="match status" value="1"/>
</dbReference>
<comment type="caution">
    <text evidence="2">The sequence shown here is derived from an EMBL/GenBank/DDBJ whole genome shotgun (WGS) entry which is preliminary data.</text>
</comment>
<proteinExistence type="predicted"/>
<dbReference type="SUPFAM" id="SSF47473">
    <property type="entry name" value="EF-hand"/>
    <property type="match status" value="1"/>
</dbReference>
<dbReference type="EMBL" id="WIXE01016671">
    <property type="protein sequence ID" value="KAK5972436.1"/>
    <property type="molecule type" value="Genomic_DNA"/>
</dbReference>
<dbReference type="InterPro" id="IPR011992">
    <property type="entry name" value="EF-hand-dom_pair"/>
</dbReference>
<dbReference type="PANTHER" id="PTHR14095:SF0">
    <property type="entry name" value="MIP22305P"/>
    <property type="match status" value="1"/>
</dbReference>